<evidence type="ECO:0000256" key="3">
    <source>
        <dbReference type="ARBA" id="ARBA00022801"/>
    </source>
</evidence>
<organism evidence="11 12">
    <name type="scientific">Daphnia magna</name>
    <dbReference type="NCBI Taxonomy" id="35525"/>
    <lineage>
        <taxon>Eukaryota</taxon>
        <taxon>Metazoa</taxon>
        <taxon>Ecdysozoa</taxon>
        <taxon>Arthropoda</taxon>
        <taxon>Crustacea</taxon>
        <taxon>Branchiopoda</taxon>
        <taxon>Diplostraca</taxon>
        <taxon>Cladocera</taxon>
        <taxon>Anomopoda</taxon>
        <taxon>Daphniidae</taxon>
        <taxon>Daphnia</taxon>
    </lineage>
</organism>
<comment type="similarity">
    <text evidence="6 7">Belongs to the helicase family. Dicer subfamily.</text>
</comment>
<feature type="domain" description="Helicase C-terminal" evidence="9">
    <location>
        <begin position="334"/>
        <end position="516"/>
    </location>
</feature>
<dbReference type="PROSITE" id="PS51192">
    <property type="entry name" value="HELICASE_ATP_BIND_1"/>
    <property type="match status" value="1"/>
</dbReference>
<evidence type="ECO:0000256" key="2">
    <source>
        <dbReference type="ARBA" id="ARBA00022741"/>
    </source>
</evidence>
<evidence type="ECO:0000313" key="11">
    <source>
        <dbReference type="EMBL" id="KZS12266.1"/>
    </source>
</evidence>
<dbReference type="InterPro" id="IPR014001">
    <property type="entry name" value="Helicase_ATP-bd"/>
</dbReference>
<dbReference type="PANTHER" id="PTHR14074:SF16">
    <property type="entry name" value="ANTIVIRAL INNATE IMMUNE RESPONSE RECEPTOR RIG-I"/>
    <property type="match status" value="1"/>
</dbReference>
<proteinExistence type="inferred from homology"/>
<comment type="caution">
    <text evidence="11">The sequence shown here is derived from an EMBL/GenBank/DDBJ whole genome shotgun (WGS) entry which is preliminary data.</text>
</comment>
<feature type="domain" description="Helicase ATP-binding" evidence="8">
    <location>
        <begin position="25"/>
        <end position="203"/>
    </location>
</feature>
<dbReference type="GO" id="GO:0030422">
    <property type="term" value="P:siRNA processing"/>
    <property type="evidence" value="ECO:0007669"/>
    <property type="project" value="UniProtKB-ARBA"/>
</dbReference>
<evidence type="ECO:0000259" key="8">
    <source>
        <dbReference type="PROSITE" id="PS51192"/>
    </source>
</evidence>
<keyword evidence="2" id="KW-0547">Nucleotide-binding</keyword>
<accession>A0A164VFB2</accession>
<protein>
    <submittedName>
        <fullName evidence="11">Interferon-induced helicase C domain-containing 1-like protein</fullName>
    </submittedName>
</protein>
<evidence type="ECO:0000259" key="9">
    <source>
        <dbReference type="PROSITE" id="PS51194"/>
    </source>
</evidence>
<keyword evidence="12" id="KW-1185">Reference proteome</keyword>
<keyword evidence="4 11" id="KW-0347">Helicase</keyword>
<evidence type="ECO:0000256" key="5">
    <source>
        <dbReference type="ARBA" id="ARBA00022840"/>
    </source>
</evidence>
<evidence type="ECO:0000256" key="4">
    <source>
        <dbReference type="ARBA" id="ARBA00022806"/>
    </source>
</evidence>
<dbReference type="InterPro" id="IPR005034">
    <property type="entry name" value="Dicer_dimerisation"/>
</dbReference>
<dbReference type="Gene3D" id="3.30.160.380">
    <property type="entry name" value="Dicer dimerisation domain"/>
    <property type="match status" value="1"/>
</dbReference>
<dbReference type="FunFam" id="3.40.50.300:FF:000628">
    <property type="entry name" value="Endoribonuclease Dicer"/>
    <property type="match status" value="1"/>
</dbReference>
<dbReference type="GO" id="GO:0005737">
    <property type="term" value="C:cytoplasm"/>
    <property type="evidence" value="ECO:0007669"/>
    <property type="project" value="TreeGrafter"/>
</dbReference>
<evidence type="ECO:0000313" key="12">
    <source>
        <dbReference type="Proteomes" id="UP000076858"/>
    </source>
</evidence>
<dbReference type="SMART" id="SM00490">
    <property type="entry name" value="HELICc"/>
    <property type="match status" value="1"/>
</dbReference>
<dbReference type="InterPro" id="IPR011545">
    <property type="entry name" value="DEAD/DEAH_box_helicase_dom"/>
</dbReference>
<dbReference type="SUPFAM" id="SSF52540">
    <property type="entry name" value="P-loop containing nucleoside triphosphate hydrolases"/>
    <property type="match status" value="1"/>
</dbReference>
<dbReference type="GO" id="GO:0003723">
    <property type="term" value="F:RNA binding"/>
    <property type="evidence" value="ECO:0007669"/>
    <property type="project" value="UniProtKB-UniRule"/>
</dbReference>
<dbReference type="PROSITE" id="PS51194">
    <property type="entry name" value="HELICASE_CTER"/>
    <property type="match status" value="1"/>
</dbReference>
<dbReference type="SMART" id="SM00487">
    <property type="entry name" value="DEXDc"/>
    <property type="match status" value="1"/>
</dbReference>
<dbReference type="GO" id="GO:0004525">
    <property type="term" value="F:ribonuclease III activity"/>
    <property type="evidence" value="ECO:0007669"/>
    <property type="project" value="UniProtKB-ARBA"/>
</dbReference>
<dbReference type="PROSITE" id="PS51327">
    <property type="entry name" value="DICER_DSRBF"/>
    <property type="match status" value="1"/>
</dbReference>
<dbReference type="Pfam" id="PF00271">
    <property type="entry name" value="Helicase_C"/>
    <property type="match status" value="1"/>
</dbReference>
<keyword evidence="3" id="KW-0378">Hydrolase</keyword>
<dbReference type="Pfam" id="PF03368">
    <property type="entry name" value="Dicer_dimer"/>
    <property type="match status" value="1"/>
</dbReference>
<dbReference type="Proteomes" id="UP000076858">
    <property type="component" value="Unassembled WGS sequence"/>
</dbReference>
<keyword evidence="7" id="KW-0694">RNA-binding</keyword>
<dbReference type="Pfam" id="PF00270">
    <property type="entry name" value="DEAD"/>
    <property type="match status" value="1"/>
</dbReference>
<keyword evidence="5" id="KW-0067">ATP-binding</keyword>
<feature type="domain" description="Dicer dsRNA-binding fold" evidence="10">
    <location>
        <begin position="539"/>
        <end position="664"/>
    </location>
</feature>
<evidence type="ECO:0000256" key="1">
    <source>
        <dbReference type="ARBA" id="ARBA00001946"/>
    </source>
</evidence>
<dbReference type="AlphaFoldDB" id="A0A164VFB2"/>
<dbReference type="GO" id="GO:0005524">
    <property type="term" value="F:ATP binding"/>
    <property type="evidence" value="ECO:0007669"/>
    <property type="project" value="UniProtKB-KW"/>
</dbReference>
<dbReference type="EMBL" id="LRGB01001361">
    <property type="protein sequence ID" value="KZS12266.1"/>
    <property type="molecule type" value="Genomic_DNA"/>
</dbReference>
<dbReference type="FunFam" id="3.40.50.300:FF:002580">
    <property type="entry name" value="AGAP002836-PB"/>
    <property type="match status" value="1"/>
</dbReference>
<dbReference type="InterPro" id="IPR001650">
    <property type="entry name" value="Helicase_C-like"/>
</dbReference>
<dbReference type="STRING" id="35525.A0A164VFB2"/>
<dbReference type="CDD" id="cd18034">
    <property type="entry name" value="DEXHc_dicer"/>
    <property type="match status" value="1"/>
</dbReference>
<comment type="cofactor">
    <cofactor evidence="1">
        <name>Mg(2+)</name>
        <dbReference type="ChEBI" id="CHEBI:18420"/>
    </cofactor>
</comment>
<dbReference type="InterPro" id="IPR027417">
    <property type="entry name" value="P-loop_NTPase"/>
</dbReference>
<dbReference type="GO" id="GO:0004386">
    <property type="term" value="F:helicase activity"/>
    <property type="evidence" value="ECO:0007669"/>
    <property type="project" value="UniProtKB-KW"/>
</dbReference>
<dbReference type="OrthoDB" id="416741at2759"/>
<dbReference type="InterPro" id="IPR038248">
    <property type="entry name" value="Dicer_dimer_sf"/>
</dbReference>
<sequence>MEATENTQLVKHNEGVTPRDYQVELFQAALDDNIIVYLPTGSGKTLIAALLINEKSNEVTKSLNAGGRRTVFLVPTIVLAIQQAAYLRNHTCLKVQEFYGGMGVDLWGRGKWQMEFENNHVLVMTAQIFVDILNHAFFSPYQLNLLVFDECHSAVKDAPMRQVLTKLHSCDVARRPKILGLTAALFRKRCKPREVHGIIKELSETMGCVVRIPSDIQTVYRSSTKPCEVVFQHDDFDTALDPVARELSTLVQSLLLSCRLVVQNSLQHFQADGLWNPYTVQNTGKTDILSDAIKDIAFLLENFGPYGAFHCAQVYIPILETAKMRVRKVSDFNKVITLCYQIRPEHCDPGEKTFKMCCIIFVERRSVASVLYHYLKDIRVHDTTLEFVKPLFTMGQAAASNATLTESQILNMKQKEIMRDFREGRCNLVVATSVLEEGIDIPECNLIIRFDKFRTYCDYVQTKGRARSVRAFYCILVSRSDTEKLLEDLAQFHSIEQQLVATSNIEEDKDAILDNMFGQIIKPYQPFGEEGPRVTLQSSISLINRYCSQLVSHGPSVLVPTWNIKEVDENLIDPLLLQRIKELVKRLPIPKPPPNQVATVSYGLYQCQLLLPKSSPLQEEIVGEPMPTKRLAKRTVALRVCQRLHMLKELDDLHLLPVSHLDSMRSNPSQLEVFSPVLCFLRKLVNKRVIDPRQPHVHQIRKFLPLLAVVQTRLIDRFDPRE</sequence>
<name>A0A164VFB2_9CRUS</name>
<dbReference type="PANTHER" id="PTHR14074">
    <property type="entry name" value="HELICASE WITH DEATH DOMAIN-RELATED"/>
    <property type="match status" value="1"/>
</dbReference>
<dbReference type="Gene3D" id="3.40.50.300">
    <property type="entry name" value="P-loop containing nucleotide triphosphate hydrolases"/>
    <property type="match status" value="2"/>
</dbReference>
<gene>
    <name evidence="11" type="ORF">APZ42_022331</name>
</gene>
<dbReference type="InterPro" id="IPR051363">
    <property type="entry name" value="RLR_Helicase"/>
</dbReference>
<evidence type="ECO:0000256" key="6">
    <source>
        <dbReference type="ARBA" id="ARBA00035116"/>
    </source>
</evidence>
<evidence type="ECO:0000256" key="7">
    <source>
        <dbReference type="PROSITE-ProRule" id="PRU00657"/>
    </source>
</evidence>
<evidence type="ECO:0000259" key="10">
    <source>
        <dbReference type="PROSITE" id="PS51327"/>
    </source>
</evidence>
<reference evidence="11 12" key="1">
    <citation type="submission" date="2016-03" db="EMBL/GenBank/DDBJ databases">
        <title>EvidentialGene: Evidence-directed Construction of Genes on Genomes.</title>
        <authorList>
            <person name="Gilbert D.G."/>
            <person name="Choi J.-H."/>
            <person name="Mockaitis K."/>
            <person name="Colbourne J."/>
            <person name="Pfrender M."/>
        </authorList>
    </citation>
    <scope>NUCLEOTIDE SEQUENCE [LARGE SCALE GENOMIC DNA]</scope>
    <source>
        <strain evidence="11 12">Xinb3</strain>
        <tissue evidence="11">Complete organism</tissue>
    </source>
</reference>